<evidence type="ECO:0008006" key="3">
    <source>
        <dbReference type="Google" id="ProtNLM"/>
    </source>
</evidence>
<reference evidence="1 2" key="1">
    <citation type="submission" date="2020-04" db="EMBL/GenBank/DDBJ databases">
        <title>Molecular characterization of pseudomonads from Agaricus bisporus reveal novel blotch 2 pathogens in Western Europe.</title>
        <authorList>
            <person name="Taparia T."/>
            <person name="Krijger M."/>
            <person name="Haynes E."/>
            <person name="Elpinstone J.G."/>
            <person name="Noble R."/>
            <person name="Van Der Wolf J."/>
        </authorList>
    </citation>
    <scope>NUCLEOTIDE SEQUENCE [LARGE SCALE GENOMIC DNA]</scope>
    <source>
        <strain evidence="1 2">F1001</strain>
    </source>
</reference>
<evidence type="ECO:0000313" key="2">
    <source>
        <dbReference type="Proteomes" id="UP000582981"/>
    </source>
</evidence>
<organism evidence="1 2">
    <name type="scientific">Pseudomonas gingeri</name>
    <dbReference type="NCBI Taxonomy" id="117681"/>
    <lineage>
        <taxon>Bacteria</taxon>
        <taxon>Pseudomonadati</taxon>
        <taxon>Pseudomonadota</taxon>
        <taxon>Gammaproteobacteria</taxon>
        <taxon>Pseudomonadales</taxon>
        <taxon>Pseudomonadaceae</taxon>
        <taxon>Pseudomonas</taxon>
    </lineage>
</organism>
<dbReference type="Pfam" id="PF19619">
    <property type="entry name" value="DUF6124"/>
    <property type="match status" value="1"/>
</dbReference>
<dbReference type="AlphaFoldDB" id="A0A7Y8BME5"/>
<protein>
    <recommendedName>
        <fullName evidence="3">DUF3077 domain-containing protein</fullName>
    </recommendedName>
</protein>
<name>A0A7Y8BME5_9PSED</name>
<accession>A0A7Y8BME5</accession>
<dbReference type="RefSeq" id="WP_177144964.1">
    <property type="nucleotide sequence ID" value="NZ_JACAPU010000024.1"/>
</dbReference>
<dbReference type="Proteomes" id="UP000582981">
    <property type="component" value="Unassembled WGS sequence"/>
</dbReference>
<comment type="caution">
    <text evidence="1">The sequence shown here is derived from an EMBL/GenBank/DDBJ whole genome shotgun (WGS) entry which is preliminary data.</text>
</comment>
<dbReference type="EMBL" id="JACAPU010000024">
    <property type="protein sequence ID" value="NWB49019.1"/>
    <property type="molecule type" value="Genomic_DNA"/>
</dbReference>
<sequence>MDKRLTPDPPIIFPASRRVETEKHHFDAAAERAFAHYGLPLSDDPLRPHPTFSPSPARIPSSLSVEDKLVNALSILQSAAATAYESADQLDGAKRKLAMGTVHLIELAQSWVDSVIDETSAMGTAG</sequence>
<gene>
    <name evidence="1" type="ORF">HX829_21270</name>
</gene>
<proteinExistence type="predicted"/>
<evidence type="ECO:0000313" key="1">
    <source>
        <dbReference type="EMBL" id="NWB49019.1"/>
    </source>
</evidence>